<dbReference type="InterPro" id="IPR029052">
    <property type="entry name" value="Metallo-depent_PP-like"/>
</dbReference>
<dbReference type="NCBIfam" id="TIGR04486">
    <property type="entry name" value="thiosulf_SoxB"/>
    <property type="match status" value="1"/>
</dbReference>
<dbReference type="Gene3D" id="3.90.780.10">
    <property type="entry name" value="5'-Nucleotidase, C-terminal domain"/>
    <property type="match status" value="1"/>
</dbReference>
<comment type="similarity">
    <text evidence="1">Belongs to the 5'-nucleotidase family.</text>
</comment>
<dbReference type="NCBIfam" id="TIGR01409">
    <property type="entry name" value="TAT_signal_seq"/>
    <property type="match status" value="1"/>
</dbReference>
<dbReference type="InterPro" id="IPR006179">
    <property type="entry name" value="5_nucleotidase/apyrase"/>
</dbReference>
<name>I1X5E6_9BACT</name>
<dbReference type="Gene3D" id="6.10.140.570">
    <property type="match status" value="1"/>
</dbReference>
<keyword evidence="1" id="KW-0378">Hydrolase</keyword>
<feature type="domain" description="5'-Nucleotidase C-terminal" evidence="2">
    <location>
        <begin position="400"/>
        <end position="525"/>
    </location>
</feature>
<dbReference type="SUPFAM" id="SSF56300">
    <property type="entry name" value="Metallo-dependent phosphatases"/>
    <property type="match status" value="1"/>
</dbReference>
<dbReference type="GO" id="GO:0000166">
    <property type="term" value="F:nucleotide binding"/>
    <property type="evidence" value="ECO:0007669"/>
    <property type="project" value="UniProtKB-KW"/>
</dbReference>
<dbReference type="EMBL" id="JQ256789">
    <property type="protein sequence ID" value="AFI78721.1"/>
    <property type="molecule type" value="Genomic_DNA"/>
</dbReference>
<evidence type="ECO:0000256" key="1">
    <source>
        <dbReference type="RuleBase" id="RU362119"/>
    </source>
</evidence>
<dbReference type="InterPro" id="IPR019546">
    <property type="entry name" value="TAT_signal_bac_arc"/>
</dbReference>
<dbReference type="GO" id="GO:0009166">
    <property type="term" value="P:nucleotide catabolic process"/>
    <property type="evidence" value="ECO:0007669"/>
    <property type="project" value="InterPro"/>
</dbReference>
<dbReference type="Gene3D" id="3.60.21.10">
    <property type="match status" value="1"/>
</dbReference>
<keyword evidence="1" id="KW-0547">Nucleotide-binding</keyword>
<dbReference type="GO" id="GO:0016787">
    <property type="term" value="F:hydrolase activity"/>
    <property type="evidence" value="ECO:0007669"/>
    <property type="project" value="UniProtKB-KW"/>
</dbReference>
<organism evidence="3">
    <name type="scientific">uncultured bacterium ws406H10</name>
    <dbReference type="NCBI Taxonomy" id="1131831"/>
    <lineage>
        <taxon>Bacteria</taxon>
        <taxon>environmental samples</taxon>
    </lineage>
</organism>
<accession>I1X5E6</accession>
<gene>
    <name evidence="3" type="primary">soxB</name>
    <name evidence="3" type="ORF">ws406H10_0009</name>
</gene>
<dbReference type="PRINTS" id="PR01607">
    <property type="entry name" value="APYRASEFAMLY"/>
</dbReference>
<evidence type="ECO:0000313" key="3">
    <source>
        <dbReference type="EMBL" id="AFI78721.1"/>
    </source>
</evidence>
<dbReference type="InterPro" id="IPR030998">
    <property type="entry name" value="Thiosulf_SoxB"/>
</dbReference>
<dbReference type="SUPFAM" id="SSF55816">
    <property type="entry name" value="5'-nucleotidase (syn. UDP-sugar hydrolase), C-terminal domain"/>
    <property type="match status" value="1"/>
</dbReference>
<dbReference type="PANTHER" id="PTHR11575:SF42">
    <property type="entry name" value="SULFUR OXIDATION PROTEIN SOXB"/>
    <property type="match status" value="1"/>
</dbReference>
<proteinExistence type="inferred from homology"/>
<reference evidence="3" key="1">
    <citation type="journal article" date="2012" name="ISME J.">
        <title>Roseobacter clade bacteria are abundant in coastal sediments and encode a novel combination of sulfur oxidation genes.</title>
        <authorList>
            <person name="Lenk S."/>
            <person name="Moraru C."/>
            <person name="Hahnke S."/>
            <person name="Arnds J."/>
            <person name="Richter M."/>
            <person name="Kube M."/>
            <person name="Reinhardt R."/>
            <person name="Brinkhoff T."/>
            <person name="Harder J."/>
            <person name="Amann R."/>
            <person name="Mussmann M."/>
        </authorList>
    </citation>
    <scope>NUCLEOTIDE SEQUENCE</scope>
</reference>
<dbReference type="PROSITE" id="PS51318">
    <property type="entry name" value="TAT"/>
    <property type="match status" value="1"/>
</dbReference>
<dbReference type="CDD" id="cd07411">
    <property type="entry name" value="MPP_SoxB_N"/>
    <property type="match status" value="1"/>
</dbReference>
<dbReference type="GO" id="GO:0030288">
    <property type="term" value="C:outer membrane-bounded periplasmic space"/>
    <property type="evidence" value="ECO:0007669"/>
    <property type="project" value="TreeGrafter"/>
</dbReference>
<dbReference type="Pfam" id="PF02872">
    <property type="entry name" value="5_nucleotid_C"/>
    <property type="match status" value="1"/>
</dbReference>
<evidence type="ECO:0000259" key="2">
    <source>
        <dbReference type="Pfam" id="PF02872"/>
    </source>
</evidence>
<dbReference type="AlphaFoldDB" id="I1X5E6"/>
<dbReference type="InterPro" id="IPR036907">
    <property type="entry name" value="5'-Nucleotdase_C_sf"/>
</dbReference>
<dbReference type="InterPro" id="IPR008334">
    <property type="entry name" value="5'-Nucleotdase_C"/>
</dbReference>
<dbReference type="InterPro" id="IPR041829">
    <property type="entry name" value="SoxB_N"/>
</dbReference>
<sequence>MVSRREFLQFGAVAGLAAGLSTGTGGNLTRALAQQKLSQDDLLRFDSKGQITLLHLTDIHGQLNPVYFRPPDTNIGVGNFEGIPPHLVGEEFLSHFGIEAGTPLAYAHTMVDYVNLARSYGKLGGLDRTATLVKAIRAERGEDKVLFLDGGDTWQGSYTSLKTNGQDMVDCMKLLKPDAMVGHWEFTFGADRVLEIVEDMGYPFLASNIFDNEWDEPVFESTAYFEKGGVKVAVIGQAMPYTPIANPRWMIPDWSFGIRPEVLQANVDKARDEGAKVVVLLSHDGFDVDQKLATVVNGIDVILTGHTHDAVPRAIEINDTLLLSSGSHGKYLGRIDLEVSGGKVTGFSSNLIPIFADVVEPDAEMAAKIAEVRAPYESEVTRVIGKTDGLLYRRGNFNGSWDDLICQGILTERDTEISLSPGFRWGTTLLPGQDITIDDLYTQTSMNYPSVYRLEFTGQQLKDILEDVCDNLFNKDPFFQQGGDMVRVGGMSYTCAPKHDIGNRISDMTLLKTGKPIEAGKSYVVGGWASINENVEGPAIYDLMETHISNLGTVPAPANRAVKVVGL</sequence>
<protein>
    <submittedName>
        <fullName evidence="3">Sulfur/thiosulfate oxidation protein SoxB</fullName>
    </submittedName>
</protein>
<dbReference type="InterPro" id="IPR006311">
    <property type="entry name" value="TAT_signal"/>
</dbReference>
<dbReference type="PANTHER" id="PTHR11575">
    <property type="entry name" value="5'-NUCLEOTIDASE-RELATED"/>
    <property type="match status" value="1"/>
</dbReference>